<evidence type="ECO:0000313" key="3">
    <source>
        <dbReference type="Proteomes" id="UP001597380"/>
    </source>
</evidence>
<gene>
    <name evidence="2" type="ORF">ACFSJ3_17095</name>
</gene>
<name>A0ABW4XS82_9GAMM</name>
<keyword evidence="1" id="KW-1133">Transmembrane helix</keyword>
<keyword evidence="3" id="KW-1185">Reference proteome</keyword>
<dbReference type="Proteomes" id="UP001597380">
    <property type="component" value="Unassembled WGS sequence"/>
</dbReference>
<protein>
    <submittedName>
        <fullName evidence="2">Uncharacterized protein</fullName>
    </submittedName>
</protein>
<proteinExistence type="predicted"/>
<keyword evidence="1" id="KW-0812">Transmembrane</keyword>
<accession>A0ABW4XS82</accession>
<keyword evidence="1" id="KW-0472">Membrane</keyword>
<comment type="caution">
    <text evidence="2">The sequence shown here is derived from an EMBL/GenBank/DDBJ whole genome shotgun (WGS) entry which is preliminary data.</text>
</comment>
<feature type="transmembrane region" description="Helical" evidence="1">
    <location>
        <begin position="41"/>
        <end position="59"/>
    </location>
</feature>
<evidence type="ECO:0000313" key="2">
    <source>
        <dbReference type="EMBL" id="MFD2097709.1"/>
    </source>
</evidence>
<sequence>MIKTQTYCAVCAEGLFGREALESPAPEKSTLPLQLLSHLKVFLFLVSGLWVLVLLYELGEALVKFIKKRFF</sequence>
<dbReference type="RefSeq" id="WP_345341906.1">
    <property type="nucleotide sequence ID" value="NZ_BAABLI010000032.1"/>
</dbReference>
<reference evidence="3" key="1">
    <citation type="journal article" date="2019" name="Int. J. Syst. Evol. Microbiol.">
        <title>The Global Catalogue of Microorganisms (GCM) 10K type strain sequencing project: providing services to taxonomists for standard genome sequencing and annotation.</title>
        <authorList>
            <consortium name="The Broad Institute Genomics Platform"/>
            <consortium name="The Broad Institute Genome Sequencing Center for Infectious Disease"/>
            <person name="Wu L."/>
            <person name="Ma J."/>
        </authorList>
    </citation>
    <scope>NUCLEOTIDE SEQUENCE [LARGE SCALE GENOMIC DNA]</scope>
    <source>
        <strain evidence="3">CGMCC 1.10992</strain>
    </source>
</reference>
<evidence type="ECO:0000256" key="1">
    <source>
        <dbReference type="SAM" id="Phobius"/>
    </source>
</evidence>
<organism evidence="2 3">
    <name type="scientific">Corallincola platygyrae</name>
    <dbReference type="NCBI Taxonomy" id="1193278"/>
    <lineage>
        <taxon>Bacteria</taxon>
        <taxon>Pseudomonadati</taxon>
        <taxon>Pseudomonadota</taxon>
        <taxon>Gammaproteobacteria</taxon>
        <taxon>Alteromonadales</taxon>
        <taxon>Psychromonadaceae</taxon>
        <taxon>Corallincola</taxon>
    </lineage>
</organism>
<dbReference type="EMBL" id="JBHUHT010000028">
    <property type="protein sequence ID" value="MFD2097709.1"/>
    <property type="molecule type" value="Genomic_DNA"/>
</dbReference>